<keyword evidence="3" id="KW-1185">Reference proteome</keyword>
<evidence type="ECO:0000313" key="2">
    <source>
        <dbReference type="EMBL" id="KAK8971958.1"/>
    </source>
</evidence>
<evidence type="ECO:0000259" key="1">
    <source>
        <dbReference type="Pfam" id="PF13966"/>
    </source>
</evidence>
<evidence type="ECO:0000313" key="3">
    <source>
        <dbReference type="Proteomes" id="UP001396334"/>
    </source>
</evidence>
<proteinExistence type="predicted"/>
<organism evidence="2 3">
    <name type="scientific">Hibiscus sabdariffa</name>
    <name type="common">roselle</name>
    <dbReference type="NCBI Taxonomy" id="183260"/>
    <lineage>
        <taxon>Eukaryota</taxon>
        <taxon>Viridiplantae</taxon>
        <taxon>Streptophyta</taxon>
        <taxon>Embryophyta</taxon>
        <taxon>Tracheophyta</taxon>
        <taxon>Spermatophyta</taxon>
        <taxon>Magnoliopsida</taxon>
        <taxon>eudicotyledons</taxon>
        <taxon>Gunneridae</taxon>
        <taxon>Pentapetalae</taxon>
        <taxon>rosids</taxon>
        <taxon>malvids</taxon>
        <taxon>Malvales</taxon>
        <taxon>Malvaceae</taxon>
        <taxon>Malvoideae</taxon>
        <taxon>Hibiscus</taxon>
    </lineage>
</organism>
<dbReference type="Proteomes" id="UP001396334">
    <property type="component" value="Unassembled WGS sequence"/>
</dbReference>
<protein>
    <recommendedName>
        <fullName evidence="1">Reverse transcriptase zinc-binding domain-containing protein</fullName>
    </recommendedName>
</protein>
<sequence>MGSGIETSLPRERLELIATIQPQLSHLGEDKPMWRWEDKRNFNTLSTYSFFTREDDRQFNSAWKKIWRLETPQRIRVFVWLAFQERLLTNVE</sequence>
<reference evidence="2 3" key="1">
    <citation type="journal article" date="2024" name="G3 (Bethesda)">
        <title>Genome assembly of Hibiscus sabdariffa L. provides insights into metabolisms of medicinal natural products.</title>
        <authorList>
            <person name="Kim T."/>
        </authorList>
    </citation>
    <scope>NUCLEOTIDE SEQUENCE [LARGE SCALE GENOMIC DNA]</scope>
    <source>
        <strain evidence="2">TK-2024</strain>
        <tissue evidence="2">Old leaves</tissue>
    </source>
</reference>
<dbReference type="Pfam" id="PF13966">
    <property type="entry name" value="zf-RVT"/>
    <property type="match status" value="1"/>
</dbReference>
<accession>A0ABR2N773</accession>
<name>A0ABR2N773_9ROSI</name>
<dbReference type="InterPro" id="IPR026960">
    <property type="entry name" value="RVT-Znf"/>
</dbReference>
<gene>
    <name evidence="2" type="ORF">V6N11_030776</name>
</gene>
<comment type="caution">
    <text evidence="2">The sequence shown here is derived from an EMBL/GenBank/DDBJ whole genome shotgun (WGS) entry which is preliminary data.</text>
</comment>
<feature type="domain" description="Reverse transcriptase zinc-binding" evidence="1">
    <location>
        <begin position="42"/>
        <end position="90"/>
    </location>
</feature>
<dbReference type="EMBL" id="JBBPBN010000234">
    <property type="protein sequence ID" value="KAK8971958.1"/>
    <property type="molecule type" value="Genomic_DNA"/>
</dbReference>